<gene>
    <name evidence="1" type="ORF">CLUP02_04038</name>
</gene>
<keyword evidence="2" id="KW-1185">Reference proteome</keyword>
<dbReference type="KEGG" id="clup:CLUP02_04038"/>
<proteinExistence type="predicted"/>
<accession>A0A9Q8WCX6</accession>
<organism evidence="1 2">
    <name type="scientific">Colletotrichum lupini</name>
    <dbReference type="NCBI Taxonomy" id="145971"/>
    <lineage>
        <taxon>Eukaryota</taxon>
        <taxon>Fungi</taxon>
        <taxon>Dikarya</taxon>
        <taxon>Ascomycota</taxon>
        <taxon>Pezizomycotina</taxon>
        <taxon>Sordariomycetes</taxon>
        <taxon>Hypocreomycetidae</taxon>
        <taxon>Glomerellales</taxon>
        <taxon>Glomerellaceae</taxon>
        <taxon>Colletotrichum</taxon>
        <taxon>Colletotrichum acutatum species complex</taxon>
    </lineage>
</organism>
<evidence type="ECO:0000313" key="2">
    <source>
        <dbReference type="Proteomes" id="UP000830671"/>
    </source>
</evidence>
<sequence>MRRGGHRQPPGTDIAAAWRISLSCTAIDLILQGPHARGATGVGGSKSSWIKFSISCTSPDEKKGEPPGPTVVSVVNEHRQSASTRPARGAAAFHHLPVTSHPRPPTESTVPIANRGRLQRDASVLAVQLQLSCRQINLYQLQGCPSGVLRSRSIAVDYDEKTRQRTLQQTIARLHQDERKGSDLSYLGPVVAHFRISSLHCPVTVARPPPITNSASYPPPQRGPQQVSEAPLVICVPCVAIYASWNSPMPVVGATGEAGMLYRNLQLPPSLAVLRSGVDHGIRPAFSKGYAPLCGCSHFS</sequence>
<dbReference type="EMBL" id="CP019474">
    <property type="protein sequence ID" value="UQC78561.1"/>
    <property type="molecule type" value="Genomic_DNA"/>
</dbReference>
<dbReference type="RefSeq" id="XP_049140198.1">
    <property type="nucleotide sequence ID" value="XM_049283055.1"/>
</dbReference>
<protein>
    <submittedName>
        <fullName evidence="1">Uncharacterized protein</fullName>
    </submittedName>
</protein>
<name>A0A9Q8WCX6_9PEZI</name>
<dbReference type="GeneID" id="73338065"/>
<reference evidence="1" key="1">
    <citation type="journal article" date="2021" name="Mol. Plant Microbe Interact.">
        <title>Complete Genome Sequence of the Plant-Pathogenic Fungus Colletotrichum lupini.</title>
        <authorList>
            <person name="Baroncelli R."/>
            <person name="Pensec F."/>
            <person name="Da Lio D."/>
            <person name="Boufleur T."/>
            <person name="Vicente I."/>
            <person name="Sarrocco S."/>
            <person name="Picot A."/>
            <person name="Baraldi E."/>
            <person name="Sukno S."/>
            <person name="Thon M."/>
            <person name="Le Floch G."/>
        </authorList>
    </citation>
    <scope>NUCLEOTIDE SEQUENCE</scope>
    <source>
        <strain evidence="1">IMI 504893</strain>
    </source>
</reference>
<dbReference type="AlphaFoldDB" id="A0A9Q8WCX6"/>
<dbReference type="Proteomes" id="UP000830671">
    <property type="component" value="Chromosome 2"/>
</dbReference>
<evidence type="ECO:0000313" key="1">
    <source>
        <dbReference type="EMBL" id="UQC78561.1"/>
    </source>
</evidence>